<dbReference type="InterPro" id="IPR016181">
    <property type="entry name" value="Acyl_CoA_acyltransferase"/>
</dbReference>
<dbReference type="PROSITE" id="PS51186">
    <property type="entry name" value="GNAT"/>
    <property type="match status" value="1"/>
</dbReference>
<organism evidence="2 3">
    <name type="scientific">Bacillus weihaiensis</name>
    <dbReference type="NCBI Taxonomy" id="1547283"/>
    <lineage>
        <taxon>Bacteria</taxon>
        <taxon>Bacillati</taxon>
        <taxon>Bacillota</taxon>
        <taxon>Bacilli</taxon>
        <taxon>Bacillales</taxon>
        <taxon>Bacillaceae</taxon>
        <taxon>Bacillus</taxon>
    </lineage>
</organism>
<name>A0A1L3MTL3_9BACI</name>
<dbReference type="SUPFAM" id="SSF55729">
    <property type="entry name" value="Acyl-CoA N-acyltransferases (Nat)"/>
    <property type="match status" value="1"/>
</dbReference>
<protein>
    <submittedName>
        <fullName evidence="2">GCN5 family acetyltransferase</fullName>
    </submittedName>
</protein>
<dbReference type="Proteomes" id="UP000181936">
    <property type="component" value="Chromosome"/>
</dbReference>
<evidence type="ECO:0000259" key="1">
    <source>
        <dbReference type="PROSITE" id="PS51186"/>
    </source>
</evidence>
<dbReference type="STRING" id="1547283.A9C19_13450"/>
<dbReference type="AlphaFoldDB" id="A0A1L3MTL3"/>
<dbReference type="KEGG" id="bwh:A9C19_13450"/>
<accession>A0A1L3MTL3</accession>
<gene>
    <name evidence="2" type="ORF">A9C19_13450</name>
</gene>
<keyword evidence="2" id="KW-0808">Transferase</keyword>
<dbReference type="OrthoDB" id="185406at2"/>
<proteinExistence type="predicted"/>
<dbReference type="EMBL" id="CP016020">
    <property type="protein sequence ID" value="APH05673.1"/>
    <property type="molecule type" value="Genomic_DNA"/>
</dbReference>
<dbReference type="CDD" id="cd04301">
    <property type="entry name" value="NAT_SF"/>
    <property type="match status" value="1"/>
</dbReference>
<dbReference type="Gene3D" id="3.40.630.30">
    <property type="match status" value="1"/>
</dbReference>
<reference evidence="2 3" key="1">
    <citation type="journal article" date="2016" name="Sci. Rep.">
        <title>Complete genome sequence and transcriptomic analysis of a novel marine strain Bacillus weihaiensis reveals the mechanism of brown algae degradation.</title>
        <authorList>
            <person name="Zhu Y."/>
            <person name="Chen P."/>
            <person name="Bao Y."/>
            <person name="Men Y."/>
            <person name="Zeng Y."/>
            <person name="Yang J."/>
            <person name="Sun J."/>
            <person name="Sun Y."/>
        </authorList>
    </citation>
    <scope>NUCLEOTIDE SEQUENCE [LARGE SCALE GENOMIC DNA]</scope>
    <source>
        <strain evidence="2 3">Alg07</strain>
    </source>
</reference>
<sequence length="155" mass="18536">MNFRSMNPRFDRDQLIANRRDSFLISFGHDKGFGEEDDYIFWLEEQVEKFPNGFVFLVNEKNHILGQIEVSIRSYENRKIGYVHLYYLVKEYRGRGFGKRLHDYSLQFFKENQVSNYHLRVSPTNVRALFFYEKMGLVKVGEELDGKVIRMEGKC</sequence>
<evidence type="ECO:0000313" key="2">
    <source>
        <dbReference type="EMBL" id="APH05673.1"/>
    </source>
</evidence>
<feature type="domain" description="N-acetyltransferase" evidence="1">
    <location>
        <begin position="1"/>
        <end position="155"/>
    </location>
</feature>
<evidence type="ECO:0000313" key="3">
    <source>
        <dbReference type="Proteomes" id="UP000181936"/>
    </source>
</evidence>
<keyword evidence="3" id="KW-1185">Reference proteome</keyword>
<dbReference type="InterPro" id="IPR000182">
    <property type="entry name" value="GNAT_dom"/>
</dbReference>
<dbReference type="Pfam" id="PF00583">
    <property type="entry name" value="Acetyltransf_1"/>
    <property type="match status" value="1"/>
</dbReference>
<dbReference type="GO" id="GO:0016747">
    <property type="term" value="F:acyltransferase activity, transferring groups other than amino-acyl groups"/>
    <property type="evidence" value="ECO:0007669"/>
    <property type="project" value="InterPro"/>
</dbReference>